<keyword evidence="8 10" id="KW-0472">Membrane</keyword>
<accession>A0A553QCA4</accession>
<dbReference type="InterPro" id="IPR027417">
    <property type="entry name" value="P-loop_NTPase"/>
</dbReference>
<dbReference type="InterPro" id="IPR009729">
    <property type="entry name" value="Gal-3-0_sulfotransfrase"/>
</dbReference>
<name>A0A553QCA4_9TELE</name>
<proteinExistence type="inferred from homology"/>
<evidence type="ECO:0000256" key="10">
    <source>
        <dbReference type="SAM" id="Phobius"/>
    </source>
</evidence>
<organism evidence="11 12">
    <name type="scientific">Danionella cerebrum</name>
    <dbReference type="NCBI Taxonomy" id="2873325"/>
    <lineage>
        <taxon>Eukaryota</taxon>
        <taxon>Metazoa</taxon>
        <taxon>Chordata</taxon>
        <taxon>Craniata</taxon>
        <taxon>Vertebrata</taxon>
        <taxon>Euteleostomi</taxon>
        <taxon>Actinopterygii</taxon>
        <taxon>Neopterygii</taxon>
        <taxon>Teleostei</taxon>
        <taxon>Ostariophysi</taxon>
        <taxon>Cypriniformes</taxon>
        <taxon>Danionidae</taxon>
        <taxon>Danioninae</taxon>
        <taxon>Danionella</taxon>
    </lineage>
</organism>
<evidence type="ECO:0000256" key="9">
    <source>
        <dbReference type="ARBA" id="ARBA00023180"/>
    </source>
</evidence>
<comment type="similarity">
    <text evidence="2">Belongs to the galactose-3-O-sulfotransferase family.</text>
</comment>
<dbReference type="GO" id="GO:0042552">
    <property type="term" value="P:myelination"/>
    <property type="evidence" value="ECO:0007669"/>
    <property type="project" value="TreeGrafter"/>
</dbReference>
<reference evidence="11 12" key="1">
    <citation type="journal article" date="2019" name="Sci. Data">
        <title>Hybrid genome assembly and annotation of Danionella translucida.</title>
        <authorList>
            <person name="Kadobianskyi M."/>
            <person name="Schulze L."/>
            <person name="Schuelke M."/>
            <person name="Judkewitz B."/>
        </authorList>
    </citation>
    <scope>NUCLEOTIDE SEQUENCE [LARGE SCALE GENOMIC DNA]</scope>
    <source>
        <strain evidence="11 12">Bolton</strain>
    </source>
</reference>
<keyword evidence="4 10" id="KW-0812">Transmembrane</keyword>
<dbReference type="Proteomes" id="UP000316079">
    <property type="component" value="Unassembled WGS sequence"/>
</dbReference>
<keyword evidence="9" id="KW-0325">Glycoprotein</keyword>
<evidence type="ECO:0000256" key="2">
    <source>
        <dbReference type="ARBA" id="ARBA00008124"/>
    </source>
</evidence>
<dbReference type="SUPFAM" id="SSF52540">
    <property type="entry name" value="P-loop containing nucleoside triphosphate hydrolases"/>
    <property type="match status" value="1"/>
</dbReference>
<dbReference type="PANTHER" id="PTHR14647">
    <property type="entry name" value="GALACTOSE-3-O-SULFOTRANSFERASE"/>
    <property type="match status" value="1"/>
</dbReference>
<dbReference type="GO" id="GO:0001733">
    <property type="term" value="F:galactosylceramide sulfotransferase activity"/>
    <property type="evidence" value="ECO:0007669"/>
    <property type="project" value="InterPro"/>
</dbReference>
<sequence length="421" mass="49223">MENLAPRRTQKMVLGSFGICIIGFYCFMTSNLRESYSVSLAPCAANTYRSNNSQKTPQRSEEHQACQPKLNLMFMKTHKTASSTLMNILLRFGEKNKLRFALPDGRNDFFYPSNFFRTQVKAYEPGVCYNIVCNHMRFNAMEVEKLLPQDTFYFTILRDPAELFESSFHYYKGYVPQTWRIPGENQIEEFLQNPKQYFNPKGINQFYLKNLQFFDLGFENTMEADDPRVKQAIRFIEERFDLILISDYFEESLILLKDALCWEIEDVLFFKHNVRSPQSGLGMSPQLKFQAREWNGADWLLYQYFNASLWARIEKFGLRRMLENVQDLRRKLAEMEELCIDGGHAVEAQHISDGLLKPWQPLGSASILGYNLRSPMNPGQQEVCRKMLTPEIQYLSSLGVDLWLTRLWGWLGDSLALFRLS</sequence>
<evidence type="ECO:0000256" key="5">
    <source>
        <dbReference type="ARBA" id="ARBA00022968"/>
    </source>
</evidence>
<comment type="caution">
    <text evidence="11">The sequence shown here is derived from an EMBL/GenBank/DDBJ whole genome shotgun (WGS) entry which is preliminary data.</text>
</comment>
<keyword evidence="7" id="KW-0333">Golgi apparatus</keyword>
<evidence type="ECO:0000256" key="6">
    <source>
        <dbReference type="ARBA" id="ARBA00022989"/>
    </source>
</evidence>
<evidence type="ECO:0000313" key="11">
    <source>
        <dbReference type="EMBL" id="TRY87557.1"/>
    </source>
</evidence>
<keyword evidence="12" id="KW-1185">Reference proteome</keyword>
<feature type="transmembrane region" description="Helical" evidence="10">
    <location>
        <begin position="12"/>
        <end position="32"/>
    </location>
</feature>
<keyword evidence="6 10" id="KW-1133">Transmembrane helix</keyword>
<protein>
    <recommendedName>
        <fullName evidence="13">Galactose-3-O-sulfotransferase 1</fullName>
    </recommendedName>
</protein>
<keyword evidence="3" id="KW-0808">Transferase</keyword>
<evidence type="ECO:0000256" key="3">
    <source>
        <dbReference type="ARBA" id="ARBA00022679"/>
    </source>
</evidence>
<dbReference type="Pfam" id="PF06990">
    <property type="entry name" value="Gal-3-0_sulfotr"/>
    <property type="match status" value="1"/>
</dbReference>
<dbReference type="EMBL" id="SRMA01026119">
    <property type="protein sequence ID" value="TRY87557.1"/>
    <property type="molecule type" value="Genomic_DNA"/>
</dbReference>
<evidence type="ECO:0000256" key="7">
    <source>
        <dbReference type="ARBA" id="ARBA00023034"/>
    </source>
</evidence>
<evidence type="ECO:0000256" key="4">
    <source>
        <dbReference type="ARBA" id="ARBA00022692"/>
    </source>
</evidence>
<comment type="subcellular location">
    <subcellularLocation>
        <location evidence="1">Golgi apparatus membrane</location>
        <topology evidence="1">Single-pass type II membrane protein</topology>
    </subcellularLocation>
</comment>
<gene>
    <name evidence="11" type="ORF">DNTS_025175</name>
</gene>
<evidence type="ECO:0008006" key="13">
    <source>
        <dbReference type="Google" id="ProtNLM"/>
    </source>
</evidence>
<dbReference type="STRING" id="623744.A0A553QCA4"/>
<dbReference type="Gene3D" id="3.40.50.300">
    <property type="entry name" value="P-loop containing nucleotide triphosphate hydrolases"/>
    <property type="match status" value="1"/>
</dbReference>
<keyword evidence="5" id="KW-0735">Signal-anchor</keyword>
<dbReference type="OrthoDB" id="514299at2759"/>
<dbReference type="GO" id="GO:0000139">
    <property type="term" value="C:Golgi membrane"/>
    <property type="evidence" value="ECO:0007669"/>
    <property type="project" value="UniProtKB-SubCell"/>
</dbReference>
<dbReference type="AlphaFoldDB" id="A0A553QCA4"/>
<evidence type="ECO:0000313" key="12">
    <source>
        <dbReference type="Proteomes" id="UP000316079"/>
    </source>
</evidence>
<dbReference type="GO" id="GO:0006682">
    <property type="term" value="P:galactosylceramide biosynthetic process"/>
    <property type="evidence" value="ECO:0007669"/>
    <property type="project" value="TreeGrafter"/>
</dbReference>
<evidence type="ECO:0000256" key="1">
    <source>
        <dbReference type="ARBA" id="ARBA00004323"/>
    </source>
</evidence>
<evidence type="ECO:0000256" key="8">
    <source>
        <dbReference type="ARBA" id="ARBA00023136"/>
    </source>
</evidence>
<dbReference type="PANTHER" id="PTHR14647:SF56">
    <property type="entry name" value="GALACTOSYLCERAMIDE SULFOTRANSFERASE"/>
    <property type="match status" value="1"/>
</dbReference>